<gene>
    <name evidence="1" type="ORF">Bhyg_01145</name>
</gene>
<evidence type="ECO:0000313" key="1">
    <source>
        <dbReference type="EMBL" id="KAJ6645936.1"/>
    </source>
</evidence>
<organism evidence="1 2">
    <name type="scientific">Pseudolycoriella hygida</name>
    <dbReference type="NCBI Taxonomy" id="35572"/>
    <lineage>
        <taxon>Eukaryota</taxon>
        <taxon>Metazoa</taxon>
        <taxon>Ecdysozoa</taxon>
        <taxon>Arthropoda</taxon>
        <taxon>Hexapoda</taxon>
        <taxon>Insecta</taxon>
        <taxon>Pterygota</taxon>
        <taxon>Neoptera</taxon>
        <taxon>Endopterygota</taxon>
        <taxon>Diptera</taxon>
        <taxon>Nematocera</taxon>
        <taxon>Sciaroidea</taxon>
        <taxon>Sciaridae</taxon>
        <taxon>Pseudolycoriella</taxon>
    </lineage>
</organism>
<dbReference type="OrthoDB" id="6512918at2759"/>
<dbReference type="AlphaFoldDB" id="A0A9Q0NAB0"/>
<proteinExistence type="predicted"/>
<evidence type="ECO:0000313" key="2">
    <source>
        <dbReference type="Proteomes" id="UP001151699"/>
    </source>
</evidence>
<accession>A0A9Q0NAB0</accession>
<name>A0A9Q0NAB0_9DIPT</name>
<comment type="caution">
    <text evidence="1">The sequence shown here is derived from an EMBL/GenBank/DDBJ whole genome shotgun (WGS) entry which is preliminary data.</text>
</comment>
<protein>
    <submittedName>
        <fullName evidence="1">Uncharacterized protein</fullName>
    </submittedName>
</protein>
<sequence>MKVTSKTSNFSKFRLLMWKNLLLQWRHKLRTLVEILAPVLFSALLVVIRSLVDPRLYPCPTRFPSFPLGNLDNFR</sequence>
<dbReference type="Proteomes" id="UP001151699">
    <property type="component" value="Chromosome A"/>
</dbReference>
<keyword evidence="2" id="KW-1185">Reference proteome</keyword>
<reference evidence="1" key="1">
    <citation type="submission" date="2022-07" db="EMBL/GenBank/DDBJ databases">
        <authorList>
            <person name="Trinca V."/>
            <person name="Uliana J.V.C."/>
            <person name="Torres T.T."/>
            <person name="Ward R.J."/>
            <person name="Monesi N."/>
        </authorList>
    </citation>
    <scope>NUCLEOTIDE SEQUENCE</scope>
    <source>
        <strain evidence="1">HSMRA1968</strain>
        <tissue evidence="1">Whole embryos</tissue>
    </source>
</reference>
<dbReference type="EMBL" id="WJQU01000001">
    <property type="protein sequence ID" value="KAJ6645936.1"/>
    <property type="molecule type" value="Genomic_DNA"/>
</dbReference>